<proteinExistence type="predicted"/>
<dbReference type="AlphaFoldDB" id="A0A7J7M6U6"/>
<keyword evidence="3" id="KW-1185">Reference proteome</keyword>
<evidence type="ECO:0000259" key="1">
    <source>
        <dbReference type="Pfam" id="PF12776"/>
    </source>
</evidence>
<accession>A0A7J7M6U6</accession>
<dbReference type="PANTHER" id="PTHR46929">
    <property type="entry name" value="EXPRESSED PROTEIN"/>
    <property type="match status" value="1"/>
</dbReference>
<dbReference type="InterPro" id="IPR024752">
    <property type="entry name" value="Myb/SANT-like_dom"/>
</dbReference>
<name>A0A7J7M6U6_9MAGN</name>
<dbReference type="Pfam" id="PF12776">
    <property type="entry name" value="Myb_DNA-bind_3"/>
    <property type="match status" value="1"/>
</dbReference>
<dbReference type="Proteomes" id="UP000541444">
    <property type="component" value="Unassembled WGS sequence"/>
</dbReference>
<dbReference type="OrthoDB" id="3366674at2759"/>
<dbReference type="EMBL" id="JACGCM010001734">
    <property type="protein sequence ID" value="KAF6150488.1"/>
    <property type="molecule type" value="Genomic_DNA"/>
</dbReference>
<feature type="domain" description="Myb/SANT-like" evidence="1">
    <location>
        <begin position="24"/>
        <end position="116"/>
    </location>
</feature>
<reference evidence="2 3" key="1">
    <citation type="journal article" date="2020" name="IScience">
        <title>Genome Sequencing of the Endangered Kingdonia uniflora (Circaeasteraceae, Ranunculales) Reveals Potential Mechanisms of Evolutionary Specialization.</title>
        <authorList>
            <person name="Sun Y."/>
            <person name="Deng T."/>
            <person name="Zhang A."/>
            <person name="Moore M.J."/>
            <person name="Landis J.B."/>
            <person name="Lin N."/>
            <person name="Zhang H."/>
            <person name="Zhang X."/>
            <person name="Huang J."/>
            <person name="Zhang X."/>
            <person name="Sun H."/>
            <person name="Wang H."/>
        </authorList>
    </citation>
    <scope>NUCLEOTIDE SEQUENCE [LARGE SCALE GENOMIC DNA]</scope>
    <source>
        <strain evidence="2">TB1705</strain>
        <tissue evidence="2">Leaf</tissue>
    </source>
</reference>
<evidence type="ECO:0000313" key="3">
    <source>
        <dbReference type="Proteomes" id="UP000541444"/>
    </source>
</evidence>
<dbReference type="PANTHER" id="PTHR46929:SF3">
    <property type="entry name" value="MYB_SANT-LIKE DOMAIN-CONTAINING PROTEIN"/>
    <property type="match status" value="1"/>
</dbReference>
<comment type="caution">
    <text evidence="2">The sequence shown here is derived from an EMBL/GenBank/DDBJ whole genome shotgun (WGS) entry which is preliminary data.</text>
</comment>
<protein>
    <recommendedName>
        <fullName evidence="1">Myb/SANT-like domain-containing protein</fullName>
    </recommendedName>
</protein>
<sequence length="232" mass="26141">MSKGVSIGKGTQKKNGGSKKEILKWNAAMDVGLIEALVEGRRLGLKENNIWDDKVWTMVQNVVQEKAFIQVERSHIDNIYRSLRKEYIAFDLVKSKSGFGWDQSKKTVTTSDEAWKILLEDPCSRFRYEGPKWSFESLQVIFGQNHATGKYSFNGMDSIDGDNDIGGDDTLEVDSASMATSSASKRPRVHKKKAKNDDEVKHVLYSLHSSLDDMKNNIDPVKRASNILDHDA</sequence>
<evidence type="ECO:0000313" key="2">
    <source>
        <dbReference type="EMBL" id="KAF6150488.1"/>
    </source>
</evidence>
<gene>
    <name evidence="2" type="ORF">GIB67_030289</name>
</gene>
<organism evidence="2 3">
    <name type="scientific">Kingdonia uniflora</name>
    <dbReference type="NCBI Taxonomy" id="39325"/>
    <lineage>
        <taxon>Eukaryota</taxon>
        <taxon>Viridiplantae</taxon>
        <taxon>Streptophyta</taxon>
        <taxon>Embryophyta</taxon>
        <taxon>Tracheophyta</taxon>
        <taxon>Spermatophyta</taxon>
        <taxon>Magnoliopsida</taxon>
        <taxon>Ranunculales</taxon>
        <taxon>Circaeasteraceae</taxon>
        <taxon>Kingdonia</taxon>
    </lineage>
</organism>